<reference evidence="3 4" key="1">
    <citation type="journal article" date="2017" name="Nat. Ecol. Evol.">
        <title>Scallop genome provides insights into evolution of bilaterian karyotype and development.</title>
        <authorList>
            <person name="Wang S."/>
            <person name="Zhang J."/>
            <person name="Jiao W."/>
            <person name="Li J."/>
            <person name="Xun X."/>
            <person name="Sun Y."/>
            <person name="Guo X."/>
            <person name="Huan P."/>
            <person name="Dong B."/>
            <person name="Zhang L."/>
            <person name="Hu X."/>
            <person name="Sun X."/>
            <person name="Wang J."/>
            <person name="Zhao C."/>
            <person name="Wang Y."/>
            <person name="Wang D."/>
            <person name="Huang X."/>
            <person name="Wang R."/>
            <person name="Lv J."/>
            <person name="Li Y."/>
            <person name="Zhang Z."/>
            <person name="Liu B."/>
            <person name="Lu W."/>
            <person name="Hui Y."/>
            <person name="Liang J."/>
            <person name="Zhou Z."/>
            <person name="Hou R."/>
            <person name="Li X."/>
            <person name="Liu Y."/>
            <person name="Li H."/>
            <person name="Ning X."/>
            <person name="Lin Y."/>
            <person name="Zhao L."/>
            <person name="Xing Q."/>
            <person name="Dou J."/>
            <person name="Li Y."/>
            <person name="Mao J."/>
            <person name="Guo H."/>
            <person name="Dou H."/>
            <person name="Li T."/>
            <person name="Mu C."/>
            <person name="Jiang W."/>
            <person name="Fu Q."/>
            <person name="Fu X."/>
            <person name="Miao Y."/>
            <person name="Liu J."/>
            <person name="Yu Q."/>
            <person name="Li R."/>
            <person name="Liao H."/>
            <person name="Li X."/>
            <person name="Kong Y."/>
            <person name="Jiang Z."/>
            <person name="Chourrout D."/>
            <person name="Li R."/>
            <person name="Bao Z."/>
        </authorList>
    </citation>
    <scope>NUCLEOTIDE SEQUENCE [LARGE SCALE GENOMIC DNA]</scope>
    <source>
        <strain evidence="3 4">PY_sf001</strain>
    </source>
</reference>
<dbReference type="EMBL" id="NEDP02003027">
    <property type="protein sequence ID" value="OWF49617.1"/>
    <property type="molecule type" value="Genomic_DNA"/>
</dbReference>
<dbReference type="PANTHER" id="PTHR22028:SF5">
    <property type="entry name" value="COILED-COIL DOMAIN-CONTAINING PROTEIN 191"/>
    <property type="match status" value="1"/>
</dbReference>
<accession>A0A210QLJ2</accession>
<evidence type="ECO:0000313" key="3">
    <source>
        <dbReference type="EMBL" id="OWF49617.1"/>
    </source>
</evidence>
<feature type="compositionally biased region" description="Basic and acidic residues" evidence="2">
    <location>
        <begin position="678"/>
        <end position="696"/>
    </location>
</feature>
<dbReference type="PANTHER" id="PTHR22028">
    <property type="entry name" value="SFI1 SPINDLE BODY DOMAIN-CONTAINING PROTEIN-RELATED"/>
    <property type="match status" value="1"/>
</dbReference>
<evidence type="ECO:0000313" key="4">
    <source>
        <dbReference type="Proteomes" id="UP000242188"/>
    </source>
</evidence>
<evidence type="ECO:0000256" key="1">
    <source>
        <dbReference type="SAM" id="Coils"/>
    </source>
</evidence>
<gene>
    <name evidence="3" type="ORF">KP79_PYT01036</name>
</gene>
<dbReference type="AlphaFoldDB" id="A0A210QLJ2"/>
<dbReference type="OrthoDB" id="6256972at2759"/>
<feature type="region of interest" description="Disordered" evidence="2">
    <location>
        <begin position="267"/>
        <end position="292"/>
    </location>
</feature>
<feature type="compositionally biased region" description="Low complexity" evidence="2">
    <location>
        <begin position="496"/>
        <end position="507"/>
    </location>
</feature>
<sequence>MDESSHKPGLYRWKKQTDTRLYSRSQKVTTKNDIQDWIKTVESASDKAAQKVFGSNPKSGKALGKVATLKSVSQLREHDAALSEAQDLLSQWMDEKVNLQDDGDDYLDDDMYQRRMVQSDVKREWDHLLQDNYEEQGLVKPQPTINDTDPYAFLAEQDEESAVESILKHMLSKKVVNDNFTNDLGFDDLNKPDPRTKMELRHQQVKENREKRQKVLDSKKKEQRAKKDAHHKAKQIILQEIQLYPSDVKKEEMKIRKEMARIRKDMQEERRQLDEQKSRQRKNQEETLHKATVLVDTEEARSLQERGERERAEEDRRRKIMVKLGQIQTRQEAANLKSLHRHFSAWYNIVLQRRLQIGRAKAIHDWKLLLQAWNAWKAYIRTRRIDWETKQHEITIIQTHRKTHAAETHYRVWLLRKYFVAWQLWIKMEQERNEMEQAQEKTRNKMAALLEAAAKGKLSEGNNTDRSEQGKGKVVAKATNLEVDALFESNQRRPLTSRSDVSTVVDSNSERKPVQRNRIPTEAWQITKRHLQLTTDEIAGLGGGDNQGEHHSDQKIRNRFGTQPWMNRKYTPNSFQNRHQAQQQILEEQQRQLKEQQKLIQELQFNQNQQMLEQQGNTQKQLAERITPENPLQMTNKSKTTVNKRQQHARLNNGEISDRHLDSRAGVTDRNAFGPLTERSEVTEPSDVTERSEVTARSEVTSASNAAAKKNDTKYLAVLKNMEDRAAERSRLKAEREEKRRLEEEENLKRLKAEEDMLLQRDAEEKRARVAAHREKKRLEKERETQKQQREQHMKELTKKADAHYLRATLKYRCLGPFKKLVEMARRNKVMAVRHHNNNLQRLALQCWRSNVKDIVSQKEATADQMYNYFLVRHFFSNWRNFKHHTTIMEGRARRIHQRNTKCKVLRVWYEYAQEERGRGVANQQLADDHYRRSLLKKTFKTIKDYPLERKRAIAREKRRADMREKVAALIPDYEAIEIRKSSTDFS</sequence>
<name>A0A210QLJ2_MIZYE</name>
<feature type="coiled-coil region" evidence="1">
    <location>
        <begin position="75"/>
        <end position="102"/>
    </location>
</feature>
<feature type="region of interest" description="Disordered" evidence="2">
    <location>
        <begin position="772"/>
        <end position="795"/>
    </location>
</feature>
<keyword evidence="4" id="KW-1185">Reference proteome</keyword>
<feature type="region of interest" description="Disordered" evidence="2">
    <location>
        <begin position="454"/>
        <end position="473"/>
    </location>
</feature>
<feature type="coiled-coil region" evidence="1">
    <location>
        <begin position="576"/>
        <end position="606"/>
    </location>
</feature>
<comment type="caution">
    <text evidence="3">The sequence shown here is derived from an EMBL/GenBank/DDBJ whole genome shotgun (WGS) entry which is preliminary data.</text>
</comment>
<proteinExistence type="predicted"/>
<evidence type="ECO:0000256" key="2">
    <source>
        <dbReference type="SAM" id="MobiDB-lite"/>
    </source>
</evidence>
<dbReference type="InterPro" id="IPR052270">
    <property type="entry name" value="CACF_protein"/>
</dbReference>
<feature type="compositionally biased region" description="Basic and acidic residues" evidence="2">
    <location>
        <begin position="267"/>
        <end position="289"/>
    </location>
</feature>
<organism evidence="3 4">
    <name type="scientific">Mizuhopecten yessoensis</name>
    <name type="common">Japanese scallop</name>
    <name type="synonym">Patinopecten yessoensis</name>
    <dbReference type="NCBI Taxonomy" id="6573"/>
    <lineage>
        <taxon>Eukaryota</taxon>
        <taxon>Metazoa</taxon>
        <taxon>Spiralia</taxon>
        <taxon>Lophotrochozoa</taxon>
        <taxon>Mollusca</taxon>
        <taxon>Bivalvia</taxon>
        <taxon>Autobranchia</taxon>
        <taxon>Pteriomorphia</taxon>
        <taxon>Pectinida</taxon>
        <taxon>Pectinoidea</taxon>
        <taxon>Pectinidae</taxon>
        <taxon>Mizuhopecten</taxon>
    </lineage>
</organism>
<feature type="region of interest" description="Disordered" evidence="2">
    <location>
        <begin position="183"/>
        <end position="233"/>
    </location>
</feature>
<feature type="region of interest" description="Disordered" evidence="2">
    <location>
        <begin position="612"/>
        <end position="707"/>
    </location>
</feature>
<feature type="compositionally biased region" description="Basic and acidic residues" evidence="2">
    <location>
        <begin position="188"/>
        <end position="220"/>
    </location>
</feature>
<feature type="compositionally biased region" description="Basic residues" evidence="2">
    <location>
        <begin position="221"/>
        <end position="233"/>
    </location>
</feature>
<protein>
    <recommendedName>
        <fullName evidence="5">Coiled-coil domain-containing protein 191</fullName>
    </recommendedName>
</protein>
<evidence type="ECO:0008006" key="5">
    <source>
        <dbReference type="Google" id="ProtNLM"/>
    </source>
</evidence>
<feature type="region of interest" description="Disordered" evidence="2">
    <location>
        <begin position="490"/>
        <end position="515"/>
    </location>
</feature>
<keyword evidence="1" id="KW-0175">Coiled coil</keyword>
<feature type="compositionally biased region" description="Basic and acidic residues" evidence="2">
    <location>
        <begin position="777"/>
        <end position="795"/>
    </location>
</feature>
<feature type="compositionally biased region" description="Polar residues" evidence="2">
    <location>
        <begin position="630"/>
        <end position="644"/>
    </location>
</feature>
<dbReference type="Proteomes" id="UP000242188">
    <property type="component" value="Unassembled WGS sequence"/>
</dbReference>